<dbReference type="Proteomes" id="UP000789831">
    <property type="component" value="Unassembled WGS sequence"/>
</dbReference>
<feature type="non-terminal residue" evidence="1">
    <location>
        <position position="1"/>
    </location>
</feature>
<protein>
    <submittedName>
        <fullName evidence="1">8957_t:CDS:1</fullName>
    </submittedName>
</protein>
<evidence type="ECO:0000313" key="1">
    <source>
        <dbReference type="EMBL" id="CAG8703206.1"/>
    </source>
</evidence>
<dbReference type="OrthoDB" id="10552087at2759"/>
<gene>
    <name evidence="1" type="ORF">AGERDE_LOCUS13615</name>
</gene>
<evidence type="ECO:0000313" key="2">
    <source>
        <dbReference type="Proteomes" id="UP000789831"/>
    </source>
</evidence>
<comment type="caution">
    <text evidence="1">The sequence shown here is derived from an EMBL/GenBank/DDBJ whole genome shotgun (WGS) entry which is preliminary data.</text>
</comment>
<dbReference type="EMBL" id="CAJVPL010018827">
    <property type="protein sequence ID" value="CAG8703206.1"/>
    <property type="molecule type" value="Genomic_DNA"/>
</dbReference>
<dbReference type="AlphaFoldDB" id="A0A9N9HSK1"/>
<organism evidence="1 2">
    <name type="scientific">Ambispora gerdemannii</name>
    <dbReference type="NCBI Taxonomy" id="144530"/>
    <lineage>
        <taxon>Eukaryota</taxon>
        <taxon>Fungi</taxon>
        <taxon>Fungi incertae sedis</taxon>
        <taxon>Mucoromycota</taxon>
        <taxon>Glomeromycotina</taxon>
        <taxon>Glomeromycetes</taxon>
        <taxon>Archaeosporales</taxon>
        <taxon>Ambisporaceae</taxon>
        <taxon>Ambispora</taxon>
    </lineage>
</organism>
<accession>A0A9N9HSK1</accession>
<feature type="non-terminal residue" evidence="1">
    <location>
        <position position="83"/>
    </location>
</feature>
<reference evidence="1" key="1">
    <citation type="submission" date="2021-06" db="EMBL/GenBank/DDBJ databases">
        <authorList>
            <person name="Kallberg Y."/>
            <person name="Tangrot J."/>
            <person name="Rosling A."/>
        </authorList>
    </citation>
    <scope>NUCLEOTIDE SEQUENCE</scope>
    <source>
        <strain evidence="1">MT106</strain>
    </source>
</reference>
<sequence length="83" mass="9495">LEFVKESNMKTMLVIELVVVVNIKEELKKCTSKSEYDAKRQNYIRQCEEAESGLKTKTGPTSSMFNICIIWSDEATNKTVESK</sequence>
<name>A0A9N9HSK1_9GLOM</name>
<keyword evidence="2" id="KW-1185">Reference proteome</keyword>
<proteinExistence type="predicted"/>